<evidence type="ECO:0000256" key="2">
    <source>
        <dbReference type="ARBA" id="ARBA00009063"/>
    </source>
</evidence>
<dbReference type="InterPro" id="IPR019529">
    <property type="entry name" value="Syntaxin-18_N"/>
</dbReference>
<accession>A0A9W8QP03</accession>
<evidence type="ECO:0000313" key="11">
    <source>
        <dbReference type="Proteomes" id="UP001144673"/>
    </source>
</evidence>
<dbReference type="GO" id="GO:0015031">
    <property type="term" value="P:protein transport"/>
    <property type="evidence" value="ECO:0007669"/>
    <property type="project" value="UniProtKB-KW"/>
</dbReference>
<name>A0A9W8QP03_AKAMU</name>
<evidence type="ECO:0000256" key="1">
    <source>
        <dbReference type="ARBA" id="ARBA00004211"/>
    </source>
</evidence>
<dbReference type="EMBL" id="JAJHUN010000001">
    <property type="protein sequence ID" value="KAJ4164480.1"/>
    <property type="molecule type" value="Genomic_DNA"/>
</dbReference>
<sequence>MEVLIPPTGDLTGEFNELLRKRNAAPATARADIEKADSFLKEAYRINSHIITLHKELRDVRQAYLSTAQPRRTQSRAAHGQPRVLTDREREEVDANAKQMIRELNASIRAVDDAELLRRETAAAVVRKTYGSALGALGSWASGGSSGLTGKTAEHAAAEARAQQTEMHRDSVLWFLRQRLEQCCRTQQDMMETRLTRELEKSRGFLAAPASDFADFAQATRSAGGGASSSSTDAAAAAAYGSGNEGLTEDQVQMFEEGNQDMMKHFESTLAKVQTAEKSLVEISELQSLLVNNLAIQSAHIEQLVTDSLSTADNVGGGNKELKKAAQRPSAARYTFFAASGLCAFLVLWDLII</sequence>
<comment type="subcellular location">
    <subcellularLocation>
        <location evidence="1">Membrane</location>
        <topology evidence="1">Single-pass type IV membrane protein</topology>
    </subcellularLocation>
</comment>
<comment type="similarity">
    <text evidence="2">Belongs to the syntaxin family.</text>
</comment>
<reference evidence="10" key="1">
    <citation type="journal article" date="2023" name="Access Microbiol">
        <title>De-novo genome assembly for Akanthomyces muscarius, a biocontrol agent of insect agricultural pests.</title>
        <authorList>
            <person name="Erdos Z."/>
            <person name="Studholme D.J."/>
            <person name="Raymond B."/>
            <person name="Sharma M."/>
        </authorList>
    </citation>
    <scope>NUCLEOTIDE SEQUENCE</scope>
    <source>
        <strain evidence="10">Ve6</strain>
    </source>
</reference>
<dbReference type="Proteomes" id="UP001144673">
    <property type="component" value="Chromosome 1"/>
</dbReference>
<keyword evidence="4" id="KW-0812">Transmembrane</keyword>
<feature type="domain" description="SNARE-complex protein Syntaxin-18 N-terminal" evidence="9">
    <location>
        <begin position="10"/>
        <end position="91"/>
    </location>
</feature>
<dbReference type="RefSeq" id="XP_056059395.1">
    <property type="nucleotide sequence ID" value="XM_056203995.1"/>
</dbReference>
<gene>
    <name evidence="10" type="ORF">LMH87_006153</name>
</gene>
<evidence type="ECO:0000256" key="7">
    <source>
        <dbReference type="ARBA" id="ARBA00023054"/>
    </source>
</evidence>
<keyword evidence="6" id="KW-1133">Transmembrane helix</keyword>
<dbReference type="Gene3D" id="1.20.5.110">
    <property type="match status" value="1"/>
</dbReference>
<evidence type="ECO:0000259" key="9">
    <source>
        <dbReference type="Pfam" id="PF10496"/>
    </source>
</evidence>
<comment type="caution">
    <text evidence="10">The sequence shown here is derived from an EMBL/GenBank/DDBJ whole genome shotgun (WGS) entry which is preliminary data.</text>
</comment>
<evidence type="ECO:0000313" key="10">
    <source>
        <dbReference type="EMBL" id="KAJ4164480.1"/>
    </source>
</evidence>
<proteinExistence type="inferred from homology"/>
<dbReference type="Pfam" id="PF10496">
    <property type="entry name" value="Syntaxin-18_N"/>
    <property type="match status" value="1"/>
</dbReference>
<dbReference type="GO" id="GO:0031201">
    <property type="term" value="C:SNARE complex"/>
    <property type="evidence" value="ECO:0007669"/>
    <property type="project" value="TreeGrafter"/>
</dbReference>
<keyword evidence="5" id="KW-0653">Protein transport</keyword>
<dbReference type="AlphaFoldDB" id="A0A9W8QP03"/>
<keyword evidence="8" id="KW-0472">Membrane</keyword>
<evidence type="ECO:0000256" key="5">
    <source>
        <dbReference type="ARBA" id="ARBA00022927"/>
    </source>
</evidence>
<keyword evidence="3" id="KW-0813">Transport</keyword>
<evidence type="ECO:0000256" key="6">
    <source>
        <dbReference type="ARBA" id="ARBA00022989"/>
    </source>
</evidence>
<protein>
    <recommendedName>
        <fullName evidence="9">SNARE-complex protein Syntaxin-18 N-terminal domain-containing protein</fullName>
    </recommendedName>
</protein>
<organism evidence="10 11">
    <name type="scientific">Akanthomyces muscarius</name>
    <name type="common">Entomopathogenic fungus</name>
    <name type="synonym">Lecanicillium muscarium</name>
    <dbReference type="NCBI Taxonomy" id="2231603"/>
    <lineage>
        <taxon>Eukaryota</taxon>
        <taxon>Fungi</taxon>
        <taxon>Dikarya</taxon>
        <taxon>Ascomycota</taxon>
        <taxon>Pezizomycotina</taxon>
        <taxon>Sordariomycetes</taxon>
        <taxon>Hypocreomycetidae</taxon>
        <taxon>Hypocreales</taxon>
        <taxon>Cordycipitaceae</taxon>
        <taxon>Akanthomyces</taxon>
    </lineage>
</organism>
<dbReference type="PANTHER" id="PTHR15959:SF0">
    <property type="entry name" value="SYNTAXIN-18"/>
    <property type="match status" value="1"/>
</dbReference>
<dbReference type="GeneID" id="80893312"/>
<dbReference type="KEGG" id="amus:LMH87_006153"/>
<evidence type="ECO:0000256" key="8">
    <source>
        <dbReference type="ARBA" id="ARBA00023136"/>
    </source>
</evidence>
<evidence type="ECO:0000256" key="4">
    <source>
        <dbReference type="ARBA" id="ARBA00022692"/>
    </source>
</evidence>
<dbReference type="GO" id="GO:0005783">
    <property type="term" value="C:endoplasmic reticulum"/>
    <property type="evidence" value="ECO:0007669"/>
    <property type="project" value="TreeGrafter"/>
</dbReference>
<keyword evidence="7" id="KW-0175">Coiled coil</keyword>
<evidence type="ECO:0000256" key="3">
    <source>
        <dbReference type="ARBA" id="ARBA00022448"/>
    </source>
</evidence>
<dbReference type="GO" id="GO:0006890">
    <property type="term" value="P:retrograde vesicle-mediated transport, Golgi to endoplasmic reticulum"/>
    <property type="evidence" value="ECO:0007669"/>
    <property type="project" value="TreeGrafter"/>
</dbReference>
<dbReference type="PANTHER" id="PTHR15959">
    <property type="entry name" value="SYNTAXIN-18"/>
    <property type="match status" value="1"/>
</dbReference>
<keyword evidence="11" id="KW-1185">Reference proteome</keyword>